<dbReference type="HOGENOM" id="CLU_2558095_0_0_1"/>
<proteinExistence type="predicted"/>
<evidence type="ECO:0000313" key="2">
    <source>
        <dbReference type="Proteomes" id="UP000016930"/>
    </source>
</evidence>
<dbReference type="AlphaFoldDB" id="M2RCH7"/>
<dbReference type="EMBL" id="KB445798">
    <property type="protein sequence ID" value="EMD36491.1"/>
    <property type="molecule type" value="Genomic_DNA"/>
</dbReference>
<accession>M2RCH7</accession>
<evidence type="ECO:0000313" key="1">
    <source>
        <dbReference type="EMBL" id="EMD36491.1"/>
    </source>
</evidence>
<sequence>MANRSMWTRYRAERQGVVEDGTIVRHGRRVQEEGLRVKHAQRCSGMSMLSLGCPSILSSLRESDPLSRLLQGPMTSCLWTVR</sequence>
<name>M2RCH7_CERS8</name>
<protein>
    <submittedName>
        <fullName evidence="1">Uncharacterized protein</fullName>
    </submittedName>
</protein>
<organism evidence="1 2">
    <name type="scientific">Ceriporiopsis subvermispora (strain B)</name>
    <name type="common">White-rot fungus</name>
    <name type="synonym">Gelatoporia subvermispora</name>
    <dbReference type="NCBI Taxonomy" id="914234"/>
    <lineage>
        <taxon>Eukaryota</taxon>
        <taxon>Fungi</taxon>
        <taxon>Dikarya</taxon>
        <taxon>Basidiomycota</taxon>
        <taxon>Agaricomycotina</taxon>
        <taxon>Agaricomycetes</taxon>
        <taxon>Polyporales</taxon>
        <taxon>Gelatoporiaceae</taxon>
        <taxon>Gelatoporia</taxon>
    </lineage>
</organism>
<dbReference type="Proteomes" id="UP000016930">
    <property type="component" value="Unassembled WGS sequence"/>
</dbReference>
<gene>
    <name evidence="1" type="ORF">CERSUDRAFT_84660</name>
</gene>
<reference evidence="1 2" key="1">
    <citation type="journal article" date="2012" name="Proc. Natl. Acad. Sci. U.S.A.">
        <title>Comparative genomics of Ceriporiopsis subvermispora and Phanerochaete chrysosporium provide insight into selective ligninolysis.</title>
        <authorList>
            <person name="Fernandez-Fueyo E."/>
            <person name="Ruiz-Duenas F.J."/>
            <person name="Ferreira P."/>
            <person name="Floudas D."/>
            <person name="Hibbett D.S."/>
            <person name="Canessa P."/>
            <person name="Larrondo L.F."/>
            <person name="James T.Y."/>
            <person name="Seelenfreund D."/>
            <person name="Lobos S."/>
            <person name="Polanco R."/>
            <person name="Tello M."/>
            <person name="Honda Y."/>
            <person name="Watanabe T."/>
            <person name="Watanabe T."/>
            <person name="Ryu J.S."/>
            <person name="Kubicek C.P."/>
            <person name="Schmoll M."/>
            <person name="Gaskell J."/>
            <person name="Hammel K.E."/>
            <person name="St John F.J."/>
            <person name="Vanden Wymelenberg A."/>
            <person name="Sabat G."/>
            <person name="Splinter BonDurant S."/>
            <person name="Syed K."/>
            <person name="Yadav J.S."/>
            <person name="Doddapaneni H."/>
            <person name="Subramanian V."/>
            <person name="Lavin J.L."/>
            <person name="Oguiza J.A."/>
            <person name="Perez G."/>
            <person name="Pisabarro A.G."/>
            <person name="Ramirez L."/>
            <person name="Santoyo F."/>
            <person name="Master E."/>
            <person name="Coutinho P.M."/>
            <person name="Henrissat B."/>
            <person name="Lombard V."/>
            <person name="Magnuson J.K."/>
            <person name="Kuees U."/>
            <person name="Hori C."/>
            <person name="Igarashi K."/>
            <person name="Samejima M."/>
            <person name="Held B.W."/>
            <person name="Barry K.W."/>
            <person name="LaButti K.M."/>
            <person name="Lapidus A."/>
            <person name="Lindquist E.A."/>
            <person name="Lucas S.M."/>
            <person name="Riley R."/>
            <person name="Salamov A.A."/>
            <person name="Hoffmeister D."/>
            <person name="Schwenk D."/>
            <person name="Hadar Y."/>
            <person name="Yarden O."/>
            <person name="de Vries R.P."/>
            <person name="Wiebenga A."/>
            <person name="Stenlid J."/>
            <person name="Eastwood D."/>
            <person name="Grigoriev I.V."/>
            <person name="Berka R.M."/>
            <person name="Blanchette R.A."/>
            <person name="Kersten P."/>
            <person name="Martinez A.T."/>
            <person name="Vicuna R."/>
            <person name="Cullen D."/>
        </authorList>
    </citation>
    <scope>NUCLEOTIDE SEQUENCE [LARGE SCALE GENOMIC DNA]</scope>
    <source>
        <strain evidence="1 2">B</strain>
    </source>
</reference>
<keyword evidence="2" id="KW-1185">Reference proteome</keyword>